<gene>
    <name evidence="1" type="ORF">OEZ49_18950</name>
</gene>
<keyword evidence="2" id="KW-1185">Reference proteome</keyword>
<organism evidence="1 2">
    <name type="scientific">Ruegeria marisflavi</name>
    <dbReference type="NCBI Taxonomy" id="2984152"/>
    <lineage>
        <taxon>Bacteria</taxon>
        <taxon>Pseudomonadati</taxon>
        <taxon>Pseudomonadota</taxon>
        <taxon>Alphaproteobacteria</taxon>
        <taxon>Rhodobacterales</taxon>
        <taxon>Roseobacteraceae</taxon>
        <taxon>Ruegeria</taxon>
    </lineage>
</organism>
<dbReference type="RefSeq" id="WP_263389761.1">
    <property type="nucleotide sequence ID" value="NZ_JAOVQN010000023.1"/>
</dbReference>
<accession>A0ABT2WVB9</accession>
<dbReference type="EMBL" id="JAOVQN010000023">
    <property type="protein sequence ID" value="MCU9839856.1"/>
    <property type="molecule type" value="Genomic_DNA"/>
</dbReference>
<evidence type="ECO:0000313" key="2">
    <source>
        <dbReference type="Proteomes" id="UP001321014"/>
    </source>
</evidence>
<evidence type="ECO:0000313" key="1">
    <source>
        <dbReference type="EMBL" id="MCU9839856.1"/>
    </source>
</evidence>
<proteinExistence type="predicted"/>
<sequence>MKRDLDLIREILLEVEAKSDGRSMVYEYNNLSVEKRHHIDLLLGANLLNEVGAVRSSAKKKVHLSWEGHDYLGAIRDKGVWEQTKKAVSETGGSATLEIFKSLAVGFAKKKISQHTGIDI</sequence>
<comment type="caution">
    <text evidence="1">The sequence shown here is derived from an EMBL/GenBank/DDBJ whole genome shotgun (WGS) entry which is preliminary data.</text>
</comment>
<name>A0ABT2WVB9_9RHOB</name>
<dbReference type="Proteomes" id="UP001321014">
    <property type="component" value="Unassembled WGS sequence"/>
</dbReference>
<dbReference type="InterPro" id="IPR019650">
    <property type="entry name" value="DUF2513"/>
</dbReference>
<dbReference type="Pfam" id="PF10711">
    <property type="entry name" value="DUF2513"/>
    <property type="match status" value="1"/>
</dbReference>
<reference evidence="1 2" key="1">
    <citation type="submission" date="2022-10" db="EMBL/GenBank/DDBJ databases">
        <title>Ruegeria sp. nov., isolated from ocean surface water.</title>
        <authorList>
            <person name="He W."/>
            <person name="Wang L."/>
            <person name="Zhang D.-F."/>
        </authorList>
    </citation>
    <scope>NUCLEOTIDE SEQUENCE [LARGE SCALE GENOMIC DNA]</scope>
    <source>
        <strain evidence="1 2">WL0004</strain>
    </source>
</reference>
<protein>
    <submittedName>
        <fullName evidence="1">DUF2513 domain-containing protein</fullName>
    </submittedName>
</protein>